<sequence>MTTTPEPTMADRALFVKLFGVLPSNSPIDQKALRDLAAHRTNTIDREQLADAIVVELCRQSESQRAGYLYVGERSIGVPDELLVDGEINLEALAGAISEAMA</sequence>
<keyword evidence="2" id="KW-1185">Reference proteome</keyword>
<reference evidence="1 2" key="1">
    <citation type="submission" date="2017-02" db="EMBL/GenBank/DDBJ databases">
        <title>The first characterized phage against a member of the ecologically important #sphingomonads reveals high dissimilarity against all other known phages.</title>
        <authorList>
            <person name="Nielsen T.K."/>
            <person name="Carstens A.B."/>
            <person name="Kot W."/>
            <person name="Lametsch R."/>
            <person name="Neve H."/>
            <person name="Hansen L.H."/>
        </authorList>
    </citation>
    <scope>NUCLEOTIDE SEQUENCE [LARGE SCALE GENOMIC DNA]</scope>
</reference>
<proteinExistence type="predicted"/>
<gene>
    <name evidence="1" type="ORF">LAV_00189</name>
</gene>
<dbReference type="Proteomes" id="UP000223906">
    <property type="component" value="Segment"/>
</dbReference>
<evidence type="ECO:0000313" key="1">
    <source>
        <dbReference type="EMBL" id="ARK07564.1"/>
    </source>
</evidence>
<protein>
    <submittedName>
        <fullName evidence="1">Uncharacterized protein</fullName>
    </submittedName>
</protein>
<dbReference type="EMBL" id="KY629563">
    <property type="protein sequence ID" value="ARK07564.1"/>
    <property type="molecule type" value="Genomic_DNA"/>
</dbReference>
<evidence type="ECO:0000313" key="2">
    <source>
        <dbReference type="Proteomes" id="UP000223906"/>
    </source>
</evidence>
<organism evidence="1 2">
    <name type="scientific">Sphingobium phage Lacusarx</name>
    <dbReference type="NCBI Taxonomy" id="1980139"/>
    <lineage>
        <taxon>Viruses</taxon>
        <taxon>Duplodnaviria</taxon>
        <taxon>Heunggongvirae</taxon>
        <taxon>Uroviricota</taxon>
        <taxon>Caudoviricetes</taxon>
        <taxon>Lacusarxvirus</taxon>
        <taxon>Lacusarxvirus lacusarx</taxon>
    </lineage>
</organism>
<name>A0A1W6DXC3_9CAUD</name>
<accession>A0A1W6DXC3</accession>